<keyword evidence="3" id="KW-0813">Transport</keyword>
<feature type="transmembrane region" description="Helical" evidence="12">
    <location>
        <begin position="50"/>
        <end position="76"/>
    </location>
</feature>
<dbReference type="GO" id="GO:0006814">
    <property type="term" value="P:sodium ion transport"/>
    <property type="evidence" value="ECO:0007669"/>
    <property type="project" value="UniProtKB-KW"/>
</dbReference>
<dbReference type="Gene3D" id="1.20.1730.10">
    <property type="entry name" value="Sodium/glucose cotransporter"/>
    <property type="match status" value="1"/>
</dbReference>
<keyword evidence="5 12" id="KW-0812">Transmembrane</keyword>
<dbReference type="Pfam" id="PF00474">
    <property type="entry name" value="SSF"/>
    <property type="match status" value="1"/>
</dbReference>
<dbReference type="AlphaFoldDB" id="A0A139WEK0"/>
<evidence type="ECO:0000256" key="6">
    <source>
        <dbReference type="ARBA" id="ARBA00022989"/>
    </source>
</evidence>
<evidence type="ECO:0000313" key="15">
    <source>
        <dbReference type="Proteomes" id="UP000007266"/>
    </source>
</evidence>
<evidence type="ECO:0000256" key="2">
    <source>
        <dbReference type="ARBA" id="ARBA00006434"/>
    </source>
</evidence>
<evidence type="ECO:0000256" key="7">
    <source>
        <dbReference type="ARBA" id="ARBA00023053"/>
    </source>
</evidence>
<comment type="similarity">
    <text evidence="2 11">Belongs to the sodium:solute symporter (SSF) (TC 2.A.21) family.</text>
</comment>
<evidence type="ECO:0000256" key="12">
    <source>
        <dbReference type="SAM" id="Phobius"/>
    </source>
</evidence>
<reference evidence="14 15" key="2">
    <citation type="journal article" date="2010" name="Nucleic Acids Res.">
        <title>BeetleBase in 2010: revisions to provide comprehensive genomic information for Tribolium castaneum.</title>
        <authorList>
            <person name="Kim H.S."/>
            <person name="Murphy T."/>
            <person name="Xia J."/>
            <person name="Caragea D."/>
            <person name="Park Y."/>
            <person name="Beeman R.W."/>
            <person name="Lorenzen M.D."/>
            <person name="Butcher S."/>
            <person name="Manak J.R."/>
            <person name="Brown S.J."/>
        </authorList>
    </citation>
    <scope>GENOME REANNOTATION</scope>
    <source>
        <strain evidence="14 15">Georgia GA2</strain>
    </source>
</reference>
<feature type="transmembrane region" description="Helical" evidence="12">
    <location>
        <begin position="154"/>
        <end position="174"/>
    </location>
</feature>
<dbReference type="PANTHER" id="PTHR42985:SF21">
    <property type="entry name" value="SODIUM-DEPENDENT MULTIVITAMIN TRANSPORTER-LIKE PROTEIN"/>
    <property type="match status" value="1"/>
</dbReference>
<dbReference type="InterPro" id="IPR051163">
    <property type="entry name" value="Sodium:Solute_Symporter_SSF"/>
</dbReference>
<keyword evidence="9 12" id="KW-0472">Membrane</keyword>
<evidence type="ECO:0000256" key="11">
    <source>
        <dbReference type="RuleBase" id="RU362091"/>
    </source>
</evidence>
<evidence type="ECO:0000256" key="5">
    <source>
        <dbReference type="ARBA" id="ARBA00022692"/>
    </source>
</evidence>
<evidence type="ECO:0000256" key="3">
    <source>
        <dbReference type="ARBA" id="ARBA00022448"/>
    </source>
</evidence>
<evidence type="ECO:0000256" key="10">
    <source>
        <dbReference type="ARBA" id="ARBA00023201"/>
    </source>
</evidence>
<keyword evidence="13" id="KW-0732">Signal</keyword>
<proteinExistence type="inferred from homology"/>
<evidence type="ECO:0000313" key="14">
    <source>
        <dbReference type="EMBL" id="KYB26342.1"/>
    </source>
</evidence>
<name>A0A139WEK0_TRICA</name>
<feature type="chain" id="PRO_5007299790" evidence="13">
    <location>
        <begin position="21"/>
        <end position="225"/>
    </location>
</feature>
<keyword evidence="4" id="KW-1003">Cell membrane</keyword>
<comment type="subcellular location">
    <subcellularLocation>
        <location evidence="1">Cell membrane</location>
        <topology evidence="1">Multi-pass membrane protein</topology>
    </subcellularLocation>
</comment>
<dbReference type="EMBL" id="KQ971354">
    <property type="protein sequence ID" value="KYB26342.1"/>
    <property type="molecule type" value="Genomic_DNA"/>
</dbReference>
<dbReference type="InterPro" id="IPR038377">
    <property type="entry name" value="Na/Glc_symporter_sf"/>
</dbReference>
<gene>
    <name evidence="14" type="primary">AUGUSTUS-3.0.2_34796</name>
    <name evidence="14" type="ORF">TcasGA2_TC034796</name>
</gene>
<dbReference type="PROSITE" id="PS50283">
    <property type="entry name" value="NA_SOLUT_SYMP_3"/>
    <property type="match status" value="1"/>
</dbReference>
<reference evidence="14 15" key="1">
    <citation type="journal article" date="2008" name="Nature">
        <title>The genome of the model beetle and pest Tribolium castaneum.</title>
        <authorList>
            <consortium name="Tribolium Genome Sequencing Consortium"/>
            <person name="Richards S."/>
            <person name="Gibbs R.A."/>
            <person name="Weinstock G.M."/>
            <person name="Brown S.J."/>
            <person name="Denell R."/>
            <person name="Beeman R.W."/>
            <person name="Gibbs R."/>
            <person name="Beeman R.W."/>
            <person name="Brown S.J."/>
            <person name="Bucher G."/>
            <person name="Friedrich M."/>
            <person name="Grimmelikhuijzen C.J."/>
            <person name="Klingler M."/>
            <person name="Lorenzen M."/>
            <person name="Richards S."/>
            <person name="Roth S."/>
            <person name="Schroder R."/>
            <person name="Tautz D."/>
            <person name="Zdobnov E.M."/>
            <person name="Muzny D."/>
            <person name="Gibbs R.A."/>
            <person name="Weinstock G.M."/>
            <person name="Attaway T."/>
            <person name="Bell S."/>
            <person name="Buhay C.J."/>
            <person name="Chandrabose M.N."/>
            <person name="Chavez D."/>
            <person name="Clerk-Blankenburg K.P."/>
            <person name="Cree A."/>
            <person name="Dao M."/>
            <person name="Davis C."/>
            <person name="Chacko J."/>
            <person name="Dinh H."/>
            <person name="Dugan-Rocha S."/>
            <person name="Fowler G."/>
            <person name="Garner T.T."/>
            <person name="Garnes J."/>
            <person name="Gnirke A."/>
            <person name="Hawes A."/>
            <person name="Hernandez J."/>
            <person name="Hines S."/>
            <person name="Holder M."/>
            <person name="Hume J."/>
            <person name="Jhangiani S.N."/>
            <person name="Joshi V."/>
            <person name="Khan Z.M."/>
            <person name="Jackson L."/>
            <person name="Kovar C."/>
            <person name="Kowis A."/>
            <person name="Lee S."/>
            <person name="Lewis L.R."/>
            <person name="Margolis J."/>
            <person name="Morgan M."/>
            <person name="Nazareth L.V."/>
            <person name="Nguyen N."/>
            <person name="Okwuonu G."/>
            <person name="Parker D."/>
            <person name="Richards S."/>
            <person name="Ruiz S.J."/>
            <person name="Santibanez J."/>
            <person name="Savard J."/>
            <person name="Scherer S.E."/>
            <person name="Schneider B."/>
            <person name="Sodergren E."/>
            <person name="Tautz D."/>
            <person name="Vattahil S."/>
            <person name="Villasana D."/>
            <person name="White C.S."/>
            <person name="Wright R."/>
            <person name="Park Y."/>
            <person name="Beeman R.W."/>
            <person name="Lord J."/>
            <person name="Oppert B."/>
            <person name="Lorenzen M."/>
            <person name="Brown S."/>
            <person name="Wang L."/>
            <person name="Savard J."/>
            <person name="Tautz D."/>
            <person name="Richards S."/>
            <person name="Weinstock G."/>
            <person name="Gibbs R.A."/>
            <person name="Liu Y."/>
            <person name="Worley K."/>
            <person name="Weinstock G."/>
            <person name="Elsik C.G."/>
            <person name="Reese J.T."/>
            <person name="Elhaik E."/>
            <person name="Landan G."/>
            <person name="Graur D."/>
            <person name="Arensburger P."/>
            <person name="Atkinson P."/>
            <person name="Beeman R.W."/>
            <person name="Beidler J."/>
            <person name="Brown S.J."/>
            <person name="Demuth J.P."/>
            <person name="Drury D.W."/>
            <person name="Du Y.Z."/>
            <person name="Fujiwara H."/>
            <person name="Lorenzen M."/>
            <person name="Maselli V."/>
            <person name="Osanai M."/>
            <person name="Park Y."/>
            <person name="Robertson H.M."/>
            <person name="Tu Z."/>
            <person name="Wang J.J."/>
            <person name="Wang S."/>
            <person name="Richards S."/>
            <person name="Song H."/>
            <person name="Zhang L."/>
            <person name="Sodergren E."/>
            <person name="Werner D."/>
            <person name="Stanke M."/>
            <person name="Morgenstern B."/>
            <person name="Solovyev V."/>
            <person name="Kosarev P."/>
            <person name="Brown G."/>
            <person name="Chen H.C."/>
            <person name="Ermolaeva O."/>
            <person name="Hlavina W."/>
            <person name="Kapustin Y."/>
            <person name="Kiryutin B."/>
            <person name="Kitts P."/>
            <person name="Maglott D."/>
            <person name="Pruitt K."/>
            <person name="Sapojnikov V."/>
            <person name="Souvorov A."/>
            <person name="Mackey A.J."/>
            <person name="Waterhouse R.M."/>
            <person name="Wyder S."/>
            <person name="Zdobnov E.M."/>
            <person name="Zdobnov E.M."/>
            <person name="Wyder S."/>
            <person name="Kriventseva E.V."/>
            <person name="Kadowaki T."/>
            <person name="Bork P."/>
            <person name="Aranda M."/>
            <person name="Bao R."/>
            <person name="Beermann A."/>
            <person name="Berns N."/>
            <person name="Bolognesi R."/>
            <person name="Bonneton F."/>
            <person name="Bopp D."/>
            <person name="Brown S.J."/>
            <person name="Bucher G."/>
            <person name="Butts T."/>
            <person name="Chaumot A."/>
            <person name="Denell R.E."/>
            <person name="Ferrier D.E."/>
            <person name="Friedrich M."/>
            <person name="Gordon C.M."/>
            <person name="Jindra M."/>
            <person name="Klingler M."/>
            <person name="Lan Q."/>
            <person name="Lattorff H.M."/>
            <person name="Laudet V."/>
            <person name="von Levetsow C."/>
            <person name="Liu Z."/>
            <person name="Lutz R."/>
            <person name="Lynch J.A."/>
            <person name="da Fonseca R.N."/>
            <person name="Posnien N."/>
            <person name="Reuter R."/>
            <person name="Roth S."/>
            <person name="Savard J."/>
            <person name="Schinko J.B."/>
            <person name="Schmitt C."/>
            <person name="Schoppmeier M."/>
            <person name="Schroder R."/>
            <person name="Shippy T.D."/>
            <person name="Simonnet F."/>
            <person name="Marques-Souza H."/>
            <person name="Tautz D."/>
            <person name="Tomoyasu Y."/>
            <person name="Trauner J."/>
            <person name="Van der Zee M."/>
            <person name="Vervoort M."/>
            <person name="Wittkopp N."/>
            <person name="Wimmer E.A."/>
            <person name="Yang X."/>
            <person name="Jones A.K."/>
            <person name="Sattelle D.B."/>
            <person name="Ebert P.R."/>
            <person name="Nelson D."/>
            <person name="Scott J.G."/>
            <person name="Beeman R.W."/>
            <person name="Muthukrishnan S."/>
            <person name="Kramer K.J."/>
            <person name="Arakane Y."/>
            <person name="Beeman R.W."/>
            <person name="Zhu Q."/>
            <person name="Hogenkamp D."/>
            <person name="Dixit R."/>
            <person name="Oppert B."/>
            <person name="Jiang H."/>
            <person name="Zou Z."/>
            <person name="Marshall J."/>
            <person name="Elpidina E."/>
            <person name="Vinokurov K."/>
            <person name="Oppert C."/>
            <person name="Zou Z."/>
            <person name="Evans J."/>
            <person name="Lu Z."/>
            <person name="Zhao P."/>
            <person name="Sumathipala N."/>
            <person name="Altincicek B."/>
            <person name="Vilcinskas A."/>
            <person name="Williams M."/>
            <person name="Hultmark D."/>
            <person name="Hetru C."/>
            <person name="Jiang H."/>
            <person name="Grimmelikhuijzen C.J."/>
            <person name="Hauser F."/>
            <person name="Cazzamali G."/>
            <person name="Williamson M."/>
            <person name="Park Y."/>
            <person name="Li B."/>
            <person name="Tanaka Y."/>
            <person name="Predel R."/>
            <person name="Neupert S."/>
            <person name="Schachtner J."/>
            <person name="Verleyen P."/>
            <person name="Raible F."/>
            <person name="Bork P."/>
            <person name="Friedrich M."/>
            <person name="Walden K.K."/>
            <person name="Robertson H.M."/>
            <person name="Angeli S."/>
            <person name="Foret S."/>
            <person name="Bucher G."/>
            <person name="Schuetz S."/>
            <person name="Maleszka R."/>
            <person name="Wimmer E.A."/>
            <person name="Beeman R.W."/>
            <person name="Lorenzen M."/>
            <person name="Tomoyasu Y."/>
            <person name="Miller S.C."/>
            <person name="Grossmann D."/>
            <person name="Bucher G."/>
        </authorList>
    </citation>
    <scope>NUCLEOTIDE SEQUENCE [LARGE SCALE GENOMIC DNA]</scope>
    <source>
        <strain evidence="14 15">Georgia GA2</strain>
    </source>
</reference>
<dbReference type="GO" id="GO:0005886">
    <property type="term" value="C:plasma membrane"/>
    <property type="evidence" value="ECO:0007669"/>
    <property type="project" value="UniProtKB-SubCell"/>
</dbReference>
<keyword evidence="6 12" id="KW-1133">Transmembrane helix</keyword>
<organism evidence="14 15">
    <name type="scientific">Tribolium castaneum</name>
    <name type="common">Red flour beetle</name>
    <dbReference type="NCBI Taxonomy" id="7070"/>
    <lineage>
        <taxon>Eukaryota</taxon>
        <taxon>Metazoa</taxon>
        <taxon>Ecdysozoa</taxon>
        <taxon>Arthropoda</taxon>
        <taxon>Hexapoda</taxon>
        <taxon>Insecta</taxon>
        <taxon>Pterygota</taxon>
        <taxon>Neoptera</taxon>
        <taxon>Endopterygota</taxon>
        <taxon>Coleoptera</taxon>
        <taxon>Polyphaga</taxon>
        <taxon>Cucujiformia</taxon>
        <taxon>Tenebrionidae</taxon>
        <taxon>Tenebrionidae incertae sedis</taxon>
        <taxon>Tribolium</taxon>
    </lineage>
</organism>
<protein>
    <submittedName>
        <fullName evidence="14">Sodium-coupled monocarboxylate transporter 1-like protein</fullName>
    </submittedName>
</protein>
<dbReference type="InterPro" id="IPR001734">
    <property type="entry name" value="Na/solute_symporter"/>
</dbReference>
<accession>A0A139WEK0</accession>
<keyword evidence="15" id="KW-1185">Reference proteome</keyword>
<dbReference type="Proteomes" id="UP000007266">
    <property type="component" value="Linkage group 7"/>
</dbReference>
<evidence type="ECO:0000256" key="4">
    <source>
        <dbReference type="ARBA" id="ARBA00022475"/>
    </source>
</evidence>
<sequence>MIKVICVILGFVIYTRYSSCDPFTTKQVEKNDQLVPHYVMDIAGNTGLPGIFVCGIISAALSTLSANVNAMAGVIYQDFLKDLIPNVSERTKCNILKLLVVAIVPSKFLQSQGKLKVIPKPLSTDRCNVLNHTFIPTSPLVTTDSYTIFKITPFCYTFIGASVTLIVGLVISYFTKCEHLPNEALLSPVTRFILTRRVRKAEASYTNVEEALKQLQQAETKDVDS</sequence>
<evidence type="ECO:0000256" key="1">
    <source>
        <dbReference type="ARBA" id="ARBA00004651"/>
    </source>
</evidence>
<dbReference type="InParanoid" id="A0A139WEK0"/>
<keyword evidence="8" id="KW-0406">Ion transport</keyword>
<keyword evidence="7" id="KW-0915">Sodium</keyword>
<dbReference type="GO" id="GO:0022857">
    <property type="term" value="F:transmembrane transporter activity"/>
    <property type="evidence" value="ECO:0007669"/>
    <property type="project" value="InterPro"/>
</dbReference>
<dbReference type="STRING" id="7070.A0A139WEK0"/>
<evidence type="ECO:0000256" key="13">
    <source>
        <dbReference type="SAM" id="SignalP"/>
    </source>
</evidence>
<evidence type="ECO:0000256" key="8">
    <source>
        <dbReference type="ARBA" id="ARBA00023065"/>
    </source>
</evidence>
<evidence type="ECO:0000256" key="9">
    <source>
        <dbReference type="ARBA" id="ARBA00023136"/>
    </source>
</evidence>
<feature type="signal peptide" evidence="13">
    <location>
        <begin position="1"/>
        <end position="20"/>
    </location>
</feature>
<dbReference type="PANTHER" id="PTHR42985">
    <property type="entry name" value="SODIUM-COUPLED MONOCARBOXYLATE TRANSPORTER"/>
    <property type="match status" value="1"/>
</dbReference>
<keyword evidence="10" id="KW-0739">Sodium transport</keyword>